<protein>
    <submittedName>
        <fullName evidence="2">Uncharacterized protein</fullName>
    </submittedName>
</protein>
<organism evidence="2 3">
    <name type="scientific">Orbilia oligospora</name>
    <name type="common">Nematode-trapping fungus</name>
    <name type="synonym">Arthrobotrys oligospora</name>
    <dbReference type="NCBI Taxonomy" id="2813651"/>
    <lineage>
        <taxon>Eukaryota</taxon>
        <taxon>Fungi</taxon>
        <taxon>Dikarya</taxon>
        <taxon>Ascomycota</taxon>
        <taxon>Pezizomycotina</taxon>
        <taxon>Orbiliomycetes</taxon>
        <taxon>Orbiliales</taxon>
        <taxon>Orbiliaceae</taxon>
        <taxon>Orbilia</taxon>
    </lineage>
</organism>
<evidence type="ECO:0000313" key="2">
    <source>
        <dbReference type="EMBL" id="KAF3201538.1"/>
    </source>
</evidence>
<dbReference type="EMBL" id="WIPF01000179">
    <property type="protein sequence ID" value="KAF3201538.1"/>
    <property type="molecule type" value="Genomic_DNA"/>
</dbReference>
<dbReference type="AlphaFoldDB" id="A0A7C8Q9D0"/>
<evidence type="ECO:0000313" key="3">
    <source>
        <dbReference type="Proteomes" id="UP000483672"/>
    </source>
</evidence>
<sequence length="269" mass="28863">MSPSPLLPKSANAVSLPPSRLPDTPQSPSFPSELPTPKSAGLKSLSLDDGIKTPLTPPSAYLDFLKTSIVMRTPTSATFRDVPLPPTSAPLSAGCTCRGRRVIKKPVSLSKKSGNESGSNNSSRESSCDSTGSVTACSNYCYFPPPTPYTPMTPGSLRTPLSAGTKRLRIPPSPAFSPNYNAAFESPFPIYSSATPRTPITEEDEEELLESGILSANGERPKKTNACRHKKIVTIRADAAAFSRTARMKLMAAPKGKKRRLLLFPIPFR</sequence>
<dbReference type="PANTHER" id="PTHR42053:SF1">
    <property type="match status" value="1"/>
</dbReference>
<feature type="compositionally biased region" description="Low complexity" evidence="1">
    <location>
        <begin position="108"/>
        <end position="125"/>
    </location>
</feature>
<comment type="caution">
    <text evidence="2">The sequence shown here is derived from an EMBL/GenBank/DDBJ whole genome shotgun (WGS) entry which is preliminary data.</text>
</comment>
<name>A0A7C8Q9D0_ORBOL</name>
<accession>A0A7C8Q9D0</accession>
<feature type="region of interest" description="Disordered" evidence="1">
    <location>
        <begin position="106"/>
        <end position="129"/>
    </location>
</feature>
<feature type="region of interest" description="Disordered" evidence="1">
    <location>
        <begin position="1"/>
        <end position="45"/>
    </location>
</feature>
<evidence type="ECO:0000256" key="1">
    <source>
        <dbReference type="SAM" id="MobiDB-lite"/>
    </source>
</evidence>
<dbReference type="PANTHER" id="PTHR42053">
    <property type="match status" value="1"/>
</dbReference>
<gene>
    <name evidence="2" type="ORF">TWF191_003260</name>
</gene>
<proteinExistence type="predicted"/>
<reference evidence="2 3" key="1">
    <citation type="submission" date="2019-06" db="EMBL/GenBank/DDBJ databases">
        <authorList>
            <person name="Palmer J.M."/>
        </authorList>
    </citation>
    <scope>NUCLEOTIDE SEQUENCE [LARGE SCALE GENOMIC DNA]</scope>
    <source>
        <strain evidence="2 3">TWF191</strain>
    </source>
</reference>
<dbReference type="Proteomes" id="UP000483672">
    <property type="component" value="Unassembled WGS sequence"/>
</dbReference>